<dbReference type="InterPro" id="IPR029068">
    <property type="entry name" value="Glyas_Bleomycin-R_OHBP_Dase"/>
</dbReference>
<name>A0A0W8IBZ3_9MICO</name>
<organism evidence="2 3">
    <name type="scientific">Serinicoccus chungangensis</name>
    <dbReference type="NCBI Taxonomy" id="767452"/>
    <lineage>
        <taxon>Bacteria</taxon>
        <taxon>Bacillati</taxon>
        <taxon>Actinomycetota</taxon>
        <taxon>Actinomycetes</taxon>
        <taxon>Micrococcales</taxon>
        <taxon>Ornithinimicrobiaceae</taxon>
        <taxon>Serinicoccus</taxon>
    </lineage>
</organism>
<dbReference type="PANTHER" id="PTHR35908">
    <property type="entry name" value="HYPOTHETICAL FUSION PROTEIN"/>
    <property type="match status" value="1"/>
</dbReference>
<proteinExistence type="predicted"/>
<dbReference type="RefSeq" id="WP_058890308.1">
    <property type="nucleotide sequence ID" value="NZ_LQBL01000005.1"/>
</dbReference>
<comment type="caution">
    <text evidence="2">The sequence shown here is derived from an EMBL/GenBank/DDBJ whole genome shotgun (WGS) entry which is preliminary data.</text>
</comment>
<gene>
    <name evidence="2" type="ORF">AVL62_13725</name>
</gene>
<sequence length="132" mass="14421">MATPWTLGCDAQDPQRQATFWAAALGYVREPGFEEPDAASIVDPDGVGPTIGWLRVPEAKSAKNRIHLDIRVAGEPPWDWPVRAALIRAKVEQLRGLGASTVREEAYADEEGRSILGHVVMQDPEGNEFCVA</sequence>
<dbReference type="CDD" id="cd06587">
    <property type="entry name" value="VOC"/>
    <property type="match status" value="1"/>
</dbReference>
<dbReference type="InterPro" id="IPR041581">
    <property type="entry name" value="Glyoxalase_6"/>
</dbReference>
<keyword evidence="3" id="KW-1185">Reference proteome</keyword>
<dbReference type="EMBL" id="LQBL01000005">
    <property type="protein sequence ID" value="KUG57473.1"/>
    <property type="molecule type" value="Genomic_DNA"/>
</dbReference>
<protein>
    <recommendedName>
        <fullName evidence="1">Glyoxalase-like domain-containing protein</fullName>
    </recommendedName>
</protein>
<dbReference type="Gene3D" id="3.10.180.10">
    <property type="entry name" value="2,3-Dihydroxybiphenyl 1,2-Dioxygenase, domain 1"/>
    <property type="match status" value="1"/>
</dbReference>
<evidence type="ECO:0000313" key="2">
    <source>
        <dbReference type="EMBL" id="KUG57473.1"/>
    </source>
</evidence>
<feature type="domain" description="Glyoxalase-like" evidence="1">
    <location>
        <begin position="8"/>
        <end position="131"/>
    </location>
</feature>
<reference evidence="2 3" key="1">
    <citation type="submission" date="2015-12" db="EMBL/GenBank/DDBJ databases">
        <title>Serinicoccus chungangenesis strain CD08_5 genome sequencing and assembly.</title>
        <authorList>
            <person name="Chander A.M."/>
            <person name="Kaur G."/>
            <person name="Nair G.R."/>
            <person name="Dhawan D.K."/>
            <person name="Kochhar R.K."/>
            <person name="Mayilraj S."/>
            <person name="Bhadada S.K."/>
        </authorList>
    </citation>
    <scope>NUCLEOTIDE SEQUENCE [LARGE SCALE GENOMIC DNA]</scope>
    <source>
        <strain evidence="2 3">CD08_5</strain>
    </source>
</reference>
<accession>A0A0W8IBZ3</accession>
<dbReference type="AlphaFoldDB" id="A0A0W8IBZ3"/>
<dbReference type="Proteomes" id="UP000054837">
    <property type="component" value="Unassembled WGS sequence"/>
</dbReference>
<dbReference type="PANTHER" id="PTHR35908:SF1">
    <property type="entry name" value="CONSERVED PROTEIN"/>
    <property type="match status" value="1"/>
</dbReference>
<dbReference type="STRING" id="767452.AVL62_13725"/>
<evidence type="ECO:0000313" key="3">
    <source>
        <dbReference type="Proteomes" id="UP000054837"/>
    </source>
</evidence>
<dbReference type="SUPFAM" id="SSF54593">
    <property type="entry name" value="Glyoxalase/Bleomycin resistance protein/Dihydroxybiphenyl dioxygenase"/>
    <property type="match status" value="1"/>
</dbReference>
<evidence type="ECO:0000259" key="1">
    <source>
        <dbReference type="Pfam" id="PF18029"/>
    </source>
</evidence>
<dbReference type="Pfam" id="PF18029">
    <property type="entry name" value="Glyoxalase_6"/>
    <property type="match status" value="1"/>
</dbReference>
<dbReference type="OrthoDB" id="5524593at2"/>